<feature type="domain" description="RsmI HTH" evidence="8">
    <location>
        <begin position="248"/>
        <end position="283"/>
    </location>
</feature>
<dbReference type="NCBIfam" id="TIGR00096">
    <property type="entry name" value="16S rRNA (cytidine(1402)-2'-O)-methyltransferase"/>
    <property type="match status" value="1"/>
</dbReference>
<dbReference type="Pfam" id="PF00590">
    <property type="entry name" value="TP_methylase"/>
    <property type="match status" value="1"/>
</dbReference>
<dbReference type="SUPFAM" id="SSF53790">
    <property type="entry name" value="Tetrapyrrole methylase"/>
    <property type="match status" value="1"/>
</dbReference>
<dbReference type="STRING" id="576131.SAMN05444486_101671"/>
<dbReference type="AlphaFoldDB" id="A0A1H3HUT2"/>
<keyword evidence="5 6" id="KW-0949">S-adenosyl-L-methionine</keyword>
<keyword evidence="1 6" id="KW-0963">Cytoplasm</keyword>
<dbReference type="GO" id="GO:0070677">
    <property type="term" value="F:rRNA (cytosine-2'-O-)-methyltransferase activity"/>
    <property type="evidence" value="ECO:0007669"/>
    <property type="project" value="UniProtKB-UniRule"/>
</dbReference>
<evidence type="ECO:0000256" key="3">
    <source>
        <dbReference type="ARBA" id="ARBA00022603"/>
    </source>
</evidence>
<keyword evidence="3 6" id="KW-0489">Methyltransferase</keyword>
<comment type="similarity">
    <text evidence="6">Belongs to the methyltransferase superfamily. RsmI family.</text>
</comment>
<evidence type="ECO:0000256" key="4">
    <source>
        <dbReference type="ARBA" id="ARBA00022679"/>
    </source>
</evidence>
<gene>
    <name evidence="6" type="primary">rsmI</name>
    <name evidence="9" type="ORF">SAMN05444486_101671</name>
</gene>
<sequence length="285" mass="30791">MNHKEIVLEPMLYLVATPLGTARDITLRTLDVLASADMLAAEDTRTLKKLMEIHGIALKDRPVIAYHDHNGDRARPKILNALAAGQSVAYASEAGTPMIADPGYHLVREVQAKGYGVTSLPGPSAVITALTLGGLPTDTFTFAGFLPNSKAARRKALKSYESAAGTLVFYESPKRIAAMISDAADVLGSEREGRICRELTKKFEEVIAGTLGELSERLAGSTLKGEIVMLIGKGTVEEMSHDVLVSELKALMQDMSLRDAADRLAEDTGIKRREIYQIGLELQKA</sequence>
<evidence type="ECO:0000256" key="1">
    <source>
        <dbReference type="ARBA" id="ARBA00022490"/>
    </source>
</evidence>
<comment type="subcellular location">
    <subcellularLocation>
        <location evidence="6">Cytoplasm</location>
    </subcellularLocation>
</comment>
<dbReference type="GeneID" id="78123468"/>
<evidence type="ECO:0000313" key="10">
    <source>
        <dbReference type="Proteomes" id="UP000199026"/>
    </source>
</evidence>
<evidence type="ECO:0000313" key="9">
    <source>
        <dbReference type="EMBL" id="SDY19180.1"/>
    </source>
</evidence>
<organism evidence="9 10">
    <name type="scientific">Lentibacter algarum</name>
    <dbReference type="NCBI Taxonomy" id="576131"/>
    <lineage>
        <taxon>Bacteria</taxon>
        <taxon>Pseudomonadati</taxon>
        <taxon>Pseudomonadota</taxon>
        <taxon>Alphaproteobacteria</taxon>
        <taxon>Rhodobacterales</taxon>
        <taxon>Roseobacteraceae</taxon>
        <taxon>Lentibacter</taxon>
    </lineage>
</organism>
<dbReference type="Pfam" id="PF23016">
    <property type="entry name" value="RsmI_C"/>
    <property type="match status" value="1"/>
</dbReference>
<reference evidence="9 10" key="1">
    <citation type="submission" date="2016-10" db="EMBL/GenBank/DDBJ databases">
        <authorList>
            <person name="de Groot N.N."/>
        </authorList>
    </citation>
    <scope>NUCLEOTIDE SEQUENCE [LARGE SCALE GENOMIC DNA]</scope>
    <source>
        <strain evidence="9 10">DSM 24677</strain>
    </source>
</reference>
<dbReference type="GO" id="GO:0005737">
    <property type="term" value="C:cytoplasm"/>
    <property type="evidence" value="ECO:0007669"/>
    <property type="project" value="UniProtKB-SubCell"/>
</dbReference>
<protein>
    <recommendedName>
        <fullName evidence="6">Ribosomal RNA small subunit methyltransferase I</fullName>
        <ecNumber evidence="6">2.1.1.198</ecNumber>
    </recommendedName>
    <alternativeName>
        <fullName evidence="6">16S rRNA 2'-O-ribose C1402 methyltransferase</fullName>
    </alternativeName>
    <alternativeName>
        <fullName evidence="6">rRNA (cytidine-2'-O-)-methyltransferase RsmI</fullName>
    </alternativeName>
</protein>
<proteinExistence type="inferred from homology"/>
<dbReference type="PIRSF" id="PIRSF005917">
    <property type="entry name" value="MTase_YraL"/>
    <property type="match status" value="1"/>
</dbReference>
<evidence type="ECO:0000256" key="5">
    <source>
        <dbReference type="ARBA" id="ARBA00022691"/>
    </source>
</evidence>
<keyword evidence="2 6" id="KW-0698">rRNA processing</keyword>
<evidence type="ECO:0000259" key="7">
    <source>
        <dbReference type="Pfam" id="PF00590"/>
    </source>
</evidence>
<dbReference type="InterPro" id="IPR053910">
    <property type="entry name" value="RsmI_HTH"/>
</dbReference>
<dbReference type="Gene3D" id="3.30.950.10">
    <property type="entry name" value="Methyltransferase, Cobalt-precorrin-4 Transmethylase, Domain 2"/>
    <property type="match status" value="1"/>
</dbReference>
<keyword evidence="4 6" id="KW-0808">Transferase</keyword>
<feature type="domain" description="Tetrapyrrole methylase" evidence="7">
    <location>
        <begin position="11"/>
        <end position="214"/>
    </location>
</feature>
<dbReference type="PANTHER" id="PTHR46111">
    <property type="entry name" value="RIBOSOMAL RNA SMALL SUBUNIT METHYLTRANSFERASE I"/>
    <property type="match status" value="1"/>
</dbReference>
<dbReference type="HAMAP" id="MF_01877">
    <property type="entry name" value="16SrRNA_methyltr_I"/>
    <property type="match status" value="1"/>
</dbReference>
<dbReference type="InterPro" id="IPR000878">
    <property type="entry name" value="4pyrrol_Mease"/>
</dbReference>
<comment type="catalytic activity">
    <reaction evidence="6">
        <text>cytidine(1402) in 16S rRNA + S-adenosyl-L-methionine = 2'-O-methylcytidine(1402) in 16S rRNA + S-adenosyl-L-homocysteine + H(+)</text>
        <dbReference type="Rhea" id="RHEA:42924"/>
        <dbReference type="Rhea" id="RHEA-COMP:10285"/>
        <dbReference type="Rhea" id="RHEA-COMP:10286"/>
        <dbReference type="ChEBI" id="CHEBI:15378"/>
        <dbReference type="ChEBI" id="CHEBI:57856"/>
        <dbReference type="ChEBI" id="CHEBI:59789"/>
        <dbReference type="ChEBI" id="CHEBI:74495"/>
        <dbReference type="ChEBI" id="CHEBI:82748"/>
        <dbReference type="EC" id="2.1.1.198"/>
    </reaction>
</comment>
<evidence type="ECO:0000259" key="8">
    <source>
        <dbReference type="Pfam" id="PF23016"/>
    </source>
</evidence>
<evidence type="ECO:0000256" key="6">
    <source>
        <dbReference type="HAMAP-Rule" id="MF_01877"/>
    </source>
</evidence>
<name>A0A1H3HUT2_9RHOB</name>
<dbReference type="InterPro" id="IPR008189">
    <property type="entry name" value="rRNA_ssu_MeTfrase_I"/>
</dbReference>
<comment type="function">
    <text evidence="6">Catalyzes the 2'-O-methylation of the ribose of cytidine 1402 (C1402) in 16S rRNA.</text>
</comment>
<dbReference type="EMBL" id="FNPR01000001">
    <property type="protein sequence ID" value="SDY19180.1"/>
    <property type="molecule type" value="Genomic_DNA"/>
</dbReference>
<accession>A0A1H3HUT2</accession>
<dbReference type="RefSeq" id="WP_245724347.1">
    <property type="nucleotide sequence ID" value="NZ_CALJFH010000007.1"/>
</dbReference>
<dbReference type="EC" id="2.1.1.198" evidence="6"/>
<dbReference type="PANTHER" id="PTHR46111:SF1">
    <property type="entry name" value="RIBOSOMAL RNA SMALL SUBUNIT METHYLTRANSFERASE I"/>
    <property type="match status" value="1"/>
</dbReference>
<dbReference type="InterPro" id="IPR014777">
    <property type="entry name" value="4pyrrole_Mease_sub1"/>
</dbReference>
<dbReference type="FunFam" id="3.30.950.10:FF:000002">
    <property type="entry name" value="Ribosomal RNA small subunit methyltransferase I"/>
    <property type="match status" value="1"/>
</dbReference>
<keyword evidence="10" id="KW-1185">Reference proteome</keyword>
<dbReference type="Gene3D" id="3.40.1010.10">
    <property type="entry name" value="Cobalt-precorrin-4 Transmethylase, Domain 1"/>
    <property type="match status" value="1"/>
</dbReference>
<dbReference type="Proteomes" id="UP000199026">
    <property type="component" value="Unassembled WGS sequence"/>
</dbReference>
<dbReference type="InterPro" id="IPR014776">
    <property type="entry name" value="4pyrrole_Mease_sub2"/>
</dbReference>
<dbReference type="CDD" id="cd11648">
    <property type="entry name" value="RsmI"/>
    <property type="match status" value="1"/>
</dbReference>
<evidence type="ECO:0000256" key="2">
    <source>
        <dbReference type="ARBA" id="ARBA00022552"/>
    </source>
</evidence>
<dbReference type="InterPro" id="IPR035996">
    <property type="entry name" value="4pyrrol_Methylase_sf"/>
</dbReference>